<feature type="chain" id="PRO_5002367031" description="Ubiquitin-like domain-containing protein" evidence="3">
    <location>
        <begin position="17"/>
        <end position="370"/>
    </location>
</feature>
<name>A0A0E0LRZ6_ORYPU</name>
<feature type="compositionally biased region" description="Basic and acidic residues" evidence="2">
    <location>
        <begin position="185"/>
        <end position="200"/>
    </location>
</feature>
<dbReference type="Proteomes" id="UP000026962">
    <property type="component" value="Chromosome 8"/>
</dbReference>
<feature type="signal peptide" evidence="3">
    <location>
        <begin position="1"/>
        <end position="16"/>
    </location>
</feature>
<dbReference type="EnsemblPlants" id="OPUNC08G04860.1">
    <property type="protein sequence ID" value="OPUNC08G04860.1"/>
    <property type="gene ID" value="OPUNC08G04860"/>
</dbReference>
<accession>A0A0E0LRZ6</accession>
<evidence type="ECO:0000313" key="5">
    <source>
        <dbReference type="EnsemblPlants" id="OPUNC08G04860.1"/>
    </source>
</evidence>
<dbReference type="Gramene" id="OPUNC08G04860.1">
    <property type="protein sequence ID" value="OPUNC08G04860.1"/>
    <property type="gene ID" value="OPUNC08G04860"/>
</dbReference>
<sequence>MVELCLLLAMSTCSMSRSVDELELSLRLLPDMPTSACLKYVETGEKRDQSEGPIDRSLAHKGVTSNLSIPSLRIWRVWPTAVVRETDDISPLHFTLALLQTVSLPSFERAVTHLQPFERAILGWNCLSWAAVWRGKEAVKSEPARGDWHASWGPNRDRSNNSKIRRRRRTWIPTWPSISDAISEQNRRETPTRRSIDHPNGRNQLLAKVKPSDTIDDVKAKIQDKAGIQSDQQHLVDVSTSKLLNNGRSTLADYNIHDESMLHLVQVLLGAHGEVQIVVKAITGEIVTLGADAIDDDDDDDDDVEAISSGGASSSLAASRLRESVSLMVGVCRMAGVFSVSNLAGVVWRLGLCALAVRTTMEAVRSSSVP</sequence>
<dbReference type="SMART" id="SM00213">
    <property type="entry name" value="UBQ"/>
    <property type="match status" value="1"/>
</dbReference>
<protein>
    <recommendedName>
        <fullName evidence="4">Ubiquitin-like domain-containing protein</fullName>
    </recommendedName>
</protein>
<reference evidence="5" key="2">
    <citation type="submission" date="2018-05" db="EMBL/GenBank/DDBJ databases">
        <title>OpunRS2 (Oryza punctata Reference Sequence Version 2).</title>
        <authorList>
            <person name="Zhang J."/>
            <person name="Kudrna D."/>
            <person name="Lee S."/>
            <person name="Talag J."/>
            <person name="Welchert J."/>
            <person name="Wing R.A."/>
        </authorList>
    </citation>
    <scope>NUCLEOTIDE SEQUENCE [LARGE SCALE GENOMIC DNA]</scope>
</reference>
<dbReference type="STRING" id="4537.A0A0E0LRZ6"/>
<dbReference type="AlphaFoldDB" id="A0A0E0LRZ6"/>
<proteinExistence type="predicted"/>
<organism evidence="5">
    <name type="scientific">Oryza punctata</name>
    <name type="common">Red rice</name>
    <dbReference type="NCBI Taxonomy" id="4537"/>
    <lineage>
        <taxon>Eukaryota</taxon>
        <taxon>Viridiplantae</taxon>
        <taxon>Streptophyta</taxon>
        <taxon>Embryophyta</taxon>
        <taxon>Tracheophyta</taxon>
        <taxon>Spermatophyta</taxon>
        <taxon>Magnoliopsida</taxon>
        <taxon>Liliopsida</taxon>
        <taxon>Poales</taxon>
        <taxon>Poaceae</taxon>
        <taxon>BOP clade</taxon>
        <taxon>Oryzoideae</taxon>
        <taxon>Oryzeae</taxon>
        <taxon>Oryzinae</taxon>
        <taxon>Oryza</taxon>
    </lineage>
</organism>
<evidence type="ECO:0000259" key="4">
    <source>
        <dbReference type="PROSITE" id="PS50053"/>
    </source>
</evidence>
<evidence type="ECO:0000256" key="3">
    <source>
        <dbReference type="SAM" id="SignalP"/>
    </source>
</evidence>
<evidence type="ECO:0000313" key="6">
    <source>
        <dbReference type="Proteomes" id="UP000026962"/>
    </source>
</evidence>
<dbReference type="InterPro" id="IPR050158">
    <property type="entry name" value="Ubiquitin_ubiquitin-like"/>
</dbReference>
<dbReference type="PROSITE" id="PS50053">
    <property type="entry name" value="UBIQUITIN_2"/>
    <property type="match status" value="1"/>
</dbReference>
<reference evidence="5" key="1">
    <citation type="submission" date="2015-04" db="UniProtKB">
        <authorList>
            <consortium name="EnsemblPlants"/>
        </authorList>
    </citation>
    <scope>IDENTIFICATION</scope>
</reference>
<dbReference type="Gene3D" id="3.10.20.90">
    <property type="entry name" value="Phosphatidylinositol 3-kinase Catalytic Subunit, Chain A, domain 1"/>
    <property type="match status" value="1"/>
</dbReference>
<keyword evidence="6" id="KW-1185">Reference proteome</keyword>
<dbReference type="PANTHER" id="PTHR10666">
    <property type="entry name" value="UBIQUITIN"/>
    <property type="match status" value="1"/>
</dbReference>
<dbReference type="InterPro" id="IPR029071">
    <property type="entry name" value="Ubiquitin-like_domsf"/>
</dbReference>
<feature type="region of interest" description="Disordered" evidence="2">
    <location>
        <begin position="182"/>
        <end position="204"/>
    </location>
</feature>
<dbReference type="GO" id="GO:0003729">
    <property type="term" value="F:mRNA binding"/>
    <property type="evidence" value="ECO:0007669"/>
    <property type="project" value="UniProtKB-ARBA"/>
</dbReference>
<feature type="domain" description="Ubiquitin-like" evidence="4">
    <location>
        <begin position="192"/>
        <end position="271"/>
    </location>
</feature>
<dbReference type="InterPro" id="IPR000626">
    <property type="entry name" value="Ubiquitin-like_dom"/>
</dbReference>
<keyword evidence="3" id="KW-0732">Signal</keyword>
<evidence type="ECO:0000256" key="1">
    <source>
        <dbReference type="ARBA" id="ARBA00022499"/>
    </source>
</evidence>
<dbReference type="HOGENOM" id="CLU_748822_0_0_1"/>
<dbReference type="eggNOG" id="KOG0001">
    <property type="taxonomic scope" value="Eukaryota"/>
</dbReference>
<dbReference type="SUPFAM" id="SSF54236">
    <property type="entry name" value="Ubiquitin-like"/>
    <property type="match status" value="1"/>
</dbReference>
<evidence type="ECO:0000256" key="2">
    <source>
        <dbReference type="SAM" id="MobiDB-lite"/>
    </source>
</evidence>
<dbReference type="Pfam" id="PF00240">
    <property type="entry name" value="ubiquitin"/>
    <property type="match status" value="1"/>
</dbReference>
<keyword evidence="1" id="KW-1017">Isopeptide bond</keyword>